<accession>A0A9P4JSK7</accession>
<dbReference type="Pfam" id="PF13365">
    <property type="entry name" value="Trypsin_2"/>
    <property type="match status" value="1"/>
</dbReference>
<proteinExistence type="inferred from homology"/>
<keyword evidence="4" id="KW-1185">Reference proteome</keyword>
<dbReference type="GO" id="GO:0004252">
    <property type="term" value="F:serine-type endopeptidase activity"/>
    <property type="evidence" value="ECO:0007669"/>
    <property type="project" value="InterPro"/>
</dbReference>
<sequence length="314" mass="34343">MSAPHGTIAEKVGIVGLRNTATKNKLTDTIVPLWELDATNDNIPAAESFNSVNPNAESVIGGDERVRVPKEHFAPGGKYRSIVKIFLRYENQKPGARWPIATGWLIRPDLLVTAGHCAFDWGHNMGRLIQAKCYIGYDGQNSINDRNAQVEFRQGKRIATTLEWLTAKGNRAFDAAFMLLDSPFPNVTPFKFADTPLSGSMSLGVVGYPGDLKDPASQEPGAHMYEMFLPTNFNLADSQWRMLEYEMDTFGGNSGSPVLRENDLVSIGVHVYGGTPNSASVIGLYGNPFLDYVAAFDLHGQKIRLPGHTSTPGV</sequence>
<dbReference type="PANTHER" id="PTHR15462:SF8">
    <property type="entry name" value="SERINE PROTEASE"/>
    <property type="match status" value="1"/>
</dbReference>
<protein>
    <submittedName>
        <fullName evidence="3">Trypsin-like serine protease</fullName>
    </submittedName>
</protein>
<dbReference type="Gene3D" id="2.40.10.10">
    <property type="entry name" value="Trypsin-like serine proteases"/>
    <property type="match status" value="2"/>
</dbReference>
<keyword evidence="3" id="KW-0645">Protease</keyword>
<dbReference type="PROSITE" id="PS00134">
    <property type="entry name" value="TRYPSIN_HIS"/>
    <property type="match status" value="1"/>
</dbReference>
<dbReference type="InterPro" id="IPR043504">
    <property type="entry name" value="Peptidase_S1_PA_chymotrypsin"/>
</dbReference>
<organism evidence="3 4">
    <name type="scientific">Delitschia confertaspora ATCC 74209</name>
    <dbReference type="NCBI Taxonomy" id="1513339"/>
    <lineage>
        <taxon>Eukaryota</taxon>
        <taxon>Fungi</taxon>
        <taxon>Dikarya</taxon>
        <taxon>Ascomycota</taxon>
        <taxon>Pezizomycotina</taxon>
        <taxon>Dothideomycetes</taxon>
        <taxon>Pleosporomycetidae</taxon>
        <taxon>Pleosporales</taxon>
        <taxon>Delitschiaceae</taxon>
        <taxon>Delitschia</taxon>
    </lineage>
</organism>
<name>A0A9P4JSK7_9PLEO</name>
<dbReference type="OrthoDB" id="3693942at2759"/>
<dbReference type="Proteomes" id="UP000799536">
    <property type="component" value="Unassembled WGS sequence"/>
</dbReference>
<evidence type="ECO:0000256" key="2">
    <source>
        <dbReference type="ARBA" id="ARBA00022729"/>
    </source>
</evidence>
<dbReference type="InterPro" id="IPR018114">
    <property type="entry name" value="TRYPSIN_HIS"/>
</dbReference>
<gene>
    <name evidence="3" type="ORF">GQ43DRAFT_172485</name>
</gene>
<reference evidence="3" key="1">
    <citation type="journal article" date="2020" name="Stud. Mycol.">
        <title>101 Dothideomycetes genomes: a test case for predicting lifestyles and emergence of pathogens.</title>
        <authorList>
            <person name="Haridas S."/>
            <person name="Albert R."/>
            <person name="Binder M."/>
            <person name="Bloem J."/>
            <person name="Labutti K."/>
            <person name="Salamov A."/>
            <person name="Andreopoulos B."/>
            <person name="Baker S."/>
            <person name="Barry K."/>
            <person name="Bills G."/>
            <person name="Bluhm B."/>
            <person name="Cannon C."/>
            <person name="Castanera R."/>
            <person name="Culley D."/>
            <person name="Daum C."/>
            <person name="Ezra D."/>
            <person name="Gonzalez J."/>
            <person name="Henrissat B."/>
            <person name="Kuo A."/>
            <person name="Liang C."/>
            <person name="Lipzen A."/>
            <person name="Lutzoni F."/>
            <person name="Magnuson J."/>
            <person name="Mondo S."/>
            <person name="Nolan M."/>
            <person name="Ohm R."/>
            <person name="Pangilinan J."/>
            <person name="Park H.-J."/>
            <person name="Ramirez L."/>
            <person name="Alfaro M."/>
            <person name="Sun H."/>
            <person name="Tritt A."/>
            <person name="Yoshinaga Y."/>
            <person name="Zwiers L.-H."/>
            <person name="Turgeon B."/>
            <person name="Goodwin S."/>
            <person name="Spatafora J."/>
            <person name="Crous P."/>
            <person name="Grigoriev I."/>
        </authorList>
    </citation>
    <scope>NUCLEOTIDE SEQUENCE</scope>
    <source>
        <strain evidence="3">ATCC 74209</strain>
    </source>
</reference>
<dbReference type="AlphaFoldDB" id="A0A9P4JSK7"/>
<dbReference type="InterPro" id="IPR050966">
    <property type="entry name" value="Glutamyl_endopeptidase"/>
</dbReference>
<comment type="similarity">
    <text evidence="1">Belongs to the peptidase S1 family.</text>
</comment>
<keyword evidence="3" id="KW-0378">Hydrolase</keyword>
<dbReference type="GO" id="GO:0006508">
    <property type="term" value="P:proteolysis"/>
    <property type="evidence" value="ECO:0007669"/>
    <property type="project" value="UniProtKB-KW"/>
</dbReference>
<evidence type="ECO:0000313" key="3">
    <source>
        <dbReference type="EMBL" id="KAF2204390.1"/>
    </source>
</evidence>
<keyword evidence="2" id="KW-0732">Signal</keyword>
<dbReference type="PANTHER" id="PTHR15462">
    <property type="entry name" value="SERINE PROTEASE"/>
    <property type="match status" value="1"/>
</dbReference>
<evidence type="ECO:0000313" key="4">
    <source>
        <dbReference type="Proteomes" id="UP000799536"/>
    </source>
</evidence>
<dbReference type="EMBL" id="ML993877">
    <property type="protein sequence ID" value="KAF2204390.1"/>
    <property type="molecule type" value="Genomic_DNA"/>
</dbReference>
<dbReference type="InterPro" id="IPR009003">
    <property type="entry name" value="Peptidase_S1_PA"/>
</dbReference>
<dbReference type="SUPFAM" id="SSF50494">
    <property type="entry name" value="Trypsin-like serine proteases"/>
    <property type="match status" value="1"/>
</dbReference>
<evidence type="ECO:0000256" key="1">
    <source>
        <dbReference type="ARBA" id="ARBA00007664"/>
    </source>
</evidence>
<comment type="caution">
    <text evidence="3">The sequence shown here is derived from an EMBL/GenBank/DDBJ whole genome shotgun (WGS) entry which is preliminary data.</text>
</comment>